<comment type="subcellular location">
    <subcellularLocation>
        <location evidence="1">Membrane</location>
    </subcellularLocation>
</comment>
<dbReference type="PANTHER" id="PTHR34220">
    <property type="entry name" value="SENSOR HISTIDINE KINASE YPDA"/>
    <property type="match status" value="1"/>
</dbReference>
<dbReference type="InterPro" id="IPR010559">
    <property type="entry name" value="Sig_transdc_His_kin_internal"/>
</dbReference>
<keyword evidence="8" id="KW-1185">Reference proteome</keyword>
<proteinExistence type="predicted"/>
<dbReference type="Pfam" id="PF02518">
    <property type="entry name" value="HATPase_c"/>
    <property type="match status" value="1"/>
</dbReference>
<evidence type="ECO:0000313" key="7">
    <source>
        <dbReference type="EMBL" id="QCI58509.2"/>
    </source>
</evidence>
<dbReference type="Pfam" id="PF00672">
    <property type="entry name" value="HAMP"/>
    <property type="match status" value="1"/>
</dbReference>
<feature type="domain" description="HAMP" evidence="6">
    <location>
        <begin position="299"/>
        <end position="351"/>
    </location>
</feature>
<evidence type="ECO:0000256" key="1">
    <source>
        <dbReference type="ARBA" id="ARBA00004370"/>
    </source>
</evidence>
<keyword evidence="5" id="KW-0812">Transmembrane</keyword>
<dbReference type="Gene3D" id="3.30.565.10">
    <property type="entry name" value="Histidine kinase-like ATPase, C-terminal domain"/>
    <property type="match status" value="1"/>
</dbReference>
<dbReference type="PROSITE" id="PS50885">
    <property type="entry name" value="HAMP"/>
    <property type="match status" value="1"/>
</dbReference>
<accession>A0A856HXB1</accession>
<keyword evidence="3" id="KW-0808">Transferase</keyword>
<dbReference type="AlphaFoldDB" id="A0A856HXB1"/>
<dbReference type="SUPFAM" id="SSF158472">
    <property type="entry name" value="HAMP domain-like"/>
    <property type="match status" value="1"/>
</dbReference>
<dbReference type="RefSeq" id="WP_158629694.1">
    <property type="nucleotide sequence ID" value="NZ_CP034413.3"/>
</dbReference>
<feature type="transmembrane region" description="Helical" evidence="5">
    <location>
        <begin position="276"/>
        <end position="297"/>
    </location>
</feature>
<gene>
    <name evidence="7" type="ORF">EIO64_04140</name>
</gene>
<reference evidence="8" key="1">
    <citation type="submission" date="2018-12" db="EMBL/GenBank/DDBJ databases">
        <title>Dusodibacter welbiota gen. nov., sp. nov., isolated from human faeces and emended description of the Oscillibacter genus.</title>
        <authorList>
            <person name="Le Roy T."/>
            <person name="Van der Smissen P."/>
            <person name="Delzenne N."/>
            <person name="Muccioli G."/>
            <person name="Collet J.F."/>
            <person name="Cani P.D."/>
        </authorList>
    </citation>
    <scope>NUCLEOTIDE SEQUENCE [LARGE SCALE GENOMIC DNA]</scope>
    <source>
        <strain evidence="8">J115</strain>
    </source>
</reference>
<evidence type="ECO:0000313" key="8">
    <source>
        <dbReference type="Proteomes" id="UP000298642"/>
    </source>
</evidence>
<dbReference type="GO" id="GO:0000155">
    <property type="term" value="F:phosphorelay sensor kinase activity"/>
    <property type="evidence" value="ECO:0007669"/>
    <property type="project" value="InterPro"/>
</dbReference>
<evidence type="ECO:0000256" key="2">
    <source>
        <dbReference type="ARBA" id="ARBA00022553"/>
    </source>
</evidence>
<evidence type="ECO:0000256" key="4">
    <source>
        <dbReference type="ARBA" id="ARBA00022777"/>
    </source>
</evidence>
<evidence type="ECO:0000256" key="5">
    <source>
        <dbReference type="SAM" id="Phobius"/>
    </source>
</evidence>
<evidence type="ECO:0000259" key="6">
    <source>
        <dbReference type="PROSITE" id="PS50885"/>
    </source>
</evidence>
<dbReference type="GO" id="GO:0016020">
    <property type="term" value="C:membrane"/>
    <property type="evidence" value="ECO:0007669"/>
    <property type="project" value="UniProtKB-SubCell"/>
</dbReference>
<keyword evidence="5" id="KW-1133">Transmembrane helix</keyword>
<dbReference type="Gene3D" id="6.10.340.10">
    <property type="match status" value="1"/>
</dbReference>
<organism evidence="7 8">
    <name type="scientific">Dysosmobacter welbionis</name>
    <dbReference type="NCBI Taxonomy" id="2093857"/>
    <lineage>
        <taxon>Bacteria</taxon>
        <taxon>Bacillati</taxon>
        <taxon>Bacillota</taxon>
        <taxon>Clostridia</taxon>
        <taxon>Eubacteriales</taxon>
        <taxon>Oscillospiraceae</taxon>
        <taxon>Dysosmobacter</taxon>
    </lineage>
</organism>
<dbReference type="SMART" id="SM00304">
    <property type="entry name" value="HAMP"/>
    <property type="match status" value="1"/>
</dbReference>
<dbReference type="PANTHER" id="PTHR34220:SF7">
    <property type="entry name" value="SENSOR HISTIDINE KINASE YPDA"/>
    <property type="match status" value="1"/>
</dbReference>
<dbReference type="InterPro" id="IPR003594">
    <property type="entry name" value="HATPase_dom"/>
</dbReference>
<name>A0A856HXB1_9FIRM</name>
<dbReference type="Proteomes" id="UP000298642">
    <property type="component" value="Chromosome"/>
</dbReference>
<protein>
    <submittedName>
        <fullName evidence="7">Sensor histidine kinase</fullName>
    </submittedName>
</protein>
<keyword evidence="2" id="KW-0597">Phosphoprotein</keyword>
<dbReference type="InterPro" id="IPR050640">
    <property type="entry name" value="Bact_2-comp_sensor_kinase"/>
</dbReference>
<keyword evidence="5" id="KW-0472">Membrane</keyword>
<dbReference type="EMBL" id="CP034413">
    <property type="protein sequence ID" value="QCI58509.2"/>
    <property type="molecule type" value="Genomic_DNA"/>
</dbReference>
<dbReference type="KEGG" id="obj:EIO64_04140"/>
<keyword evidence="4 7" id="KW-0418">Kinase</keyword>
<dbReference type="SUPFAM" id="SSF55874">
    <property type="entry name" value="ATPase domain of HSP90 chaperone/DNA topoisomerase II/histidine kinase"/>
    <property type="match status" value="1"/>
</dbReference>
<dbReference type="InterPro" id="IPR036890">
    <property type="entry name" value="HATPase_C_sf"/>
</dbReference>
<dbReference type="Pfam" id="PF06580">
    <property type="entry name" value="His_kinase"/>
    <property type="match status" value="1"/>
</dbReference>
<sequence>MFLLVCVTILGPSLLMLLVFYRTIPARMESQAKGNVNFYISQVTASVANTMELAQDIAYNAMIDDSLCASMQDLDMYLALQGRDDLLRVVGGVAAYQSTWKRGAVNSVYLFRRDGAFTFYSPRGSYEQEQRRMQSIYEAANEQSSAETLFSIENTPENTAYFLLDYKNIDTLEPLGKLIMEIDVDTLLNAGDLTELYPNTCLALSDGEGKLLYGEGEDLQELLEQTEDNSSYLQGTAPGWQGRFYHVSQRVDDEELRVDIFIPLPSMYDLVWEGSWIFSALCIAIVLLTVLAAAVAYHRVLGDPLQKMEGMLHRMAESDYAARMPDSGYRELADLETTFNQMADNLEASWKDAYQKGIRLQESESRLLAAQINPHFIFNVLETINMRCVDAGLKNISRMVTDLACLLRGNIGVGSSQKITFEQELGYVHYYLDLQRERFGEKLSYSVEYEDEDLLRYLVPRLTIQPLVENAIVHGLEPRRGLGSVAVRLWEETQNICVRIEDDGVGFDPENLDLAREVESAGQHNHIALTNVLRRLHLLYGDRADLQIRSKPGQGTTVLLTLPLDQTKG</sequence>
<dbReference type="InterPro" id="IPR003660">
    <property type="entry name" value="HAMP_dom"/>
</dbReference>
<dbReference type="SMART" id="SM00387">
    <property type="entry name" value="HATPase_c"/>
    <property type="match status" value="1"/>
</dbReference>
<evidence type="ECO:0000256" key="3">
    <source>
        <dbReference type="ARBA" id="ARBA00022679"/>
    </source>
</evidence>
<dbReference type="CDD" id="cd06225">
    <property type="entry name" value="HAMP"/>
    <property type="match status" value="1"/>
</dbReference>